<dbReference type="EMBL" id="MGKJ01000016">
    <property type="protein sequence ID" value="OGN23699.1"/>
    <property type="molecule type" value="Genomic_DNA"/>
</dbReference>
<dbReference type="Proteomes" id="UP000178911">
    <property type="component" value="Unassembled WGS sequence"/>
</dbReference>
<evidence type="ECO:0000313" key="2">
    <source>
        <dbReference type="EMBL" id="OGN23699.1"/>
    </source>
</evidence>
<evidence type="ECO:0000256" key="1">
    <source>
        <dbReference type="SAM" id="SignalP"/>
    </source>
</evidence>
<comment type="caution">
    <text evidence="2">The sequence shown here is derived from an EMBL/GenBank/DDBJ whole genome shotgun (WGS) entry which is preliminary data.</text>
</comment>
<feature type="signal peptide" evidence="1">
    <location>
        <begin position="1"/>
        <end position="21"/>
    </location>
</feature>
<sequence length="163" mass="18019">MKRLSLALLVVILLFPAVLLAQSPADYVRNSETIPDIWNQSLGWEHDRSLDRRDSSSYGGVILFRSYFNSRQRLVAVVASVSFPSRNIDNEDVLLMYTGGGVARTALKVDGQWFVSVGPFEDNGKDVPENDVRSSLVENASGNVVGIRLELNTVDGLKVRILP</sequence>
<dbReference type="AlphaFoldDB" id="A0A1F8GGX6"/>
<proteinExistence type="predicted"/>
<reference evidence="2 3" key="1">
    <citation type="journal article" date="2016" name="Nat. Commun.">
        <title>Thousands of microbial genomes shed light on interconnected biogeochemical processes in an aquifer system.</title>
        <authorList>
            <person name="Anantharaman K."/>
            <person name="Brown C.T."/>
            <person name="Hug L.A."/>
            <person name="Sharon I."/>
            <person name="Castelle C.J."/>
            <person name="Probst A.J."/>
            <person name="Thomas B.C."/>
            <person name="Singh A."/>
            <person name="Wilkins M.J."/>
            <person name="Karaoz U."/>
            <person name="Brodie E.L."/>
            <person name="Williams K.H."/>
            <person name="Hubbard S.S."/>
            <person name="Banfield J.F."/>
        </authorList>
    </citation>
    <scope>NUCLEOTIDE SEQUENCE [LARGE SCALE GENOMIC DNA]</scope>
</reference>
<accession>A0A1F8GGX6</accession>
<feature type="chain" id="PRO_5009535612" evidence="1">
    <location>
        <begin position="22"/>
        <end position="163"/>
    </location>
</feature>
<name>A0A1F8GGX6_9BACT</name>
<organism evidence="2 3">
    <name type="scientific">Candidatus Yanofskybacteria bacterium RIFCSPLOWO2_01_FULL_43_22</name>
    <dbReference type="NCBI Taxonomy" id="1802695"/>
    <lineage>
        <taxon>Bacteria</taxon>
        <taxon>Candidatus Yanofskyibacteriota</taxon>
    </lineage>
</organism>
<evidence type="ECO:0000313" key="3">
    <source>
        <dbReference type="Proteomes" id="UP000178911"/>
    </source>
</evidence>
<keyword evidence="1" id="KW-0732">Signal</keyword>
<gene>
    <name evidence="2" type="ORF">A3A13_00105</name>
</gene>
<protein>
    <submittedName>
        <fullName evidence="2">Uncharacterized protein</fullName>
    </submittedName>
</protein>